<feature type="signal peptide" evidence="1">
    <location>
        <begin position="1"/>
        <end position="22"/>
    </location>
</feature>
<comment type="caution">
    <text evidence="2">The sequence shown here is derived from an EMBL/GenBank/DDBJ whole genome shotgun (WGS) entry which is preliminary data.</text>
</comment>
<evidence type="ECO:0000313" key="2">
    <source>
        <dbReference type="EMBL" id="CAK8672941.1"/>
    </source>
</evidence>
<sequence length="244" mass="27405">MYKMEGKILFMVLVSCLGGREGFEMGGGSCACFTNHVQYHFCRAEKVFLLEATSFDGLVVKIDGEYKDLELLQNVSDSLAEKPEDVINYLGEGIAVDDENYYPTVAKYSATIVEVFKGEHDIFDVDANNVKVYANLDRRCGTALLLNRPFIATGLETEFDVCTFMWYADYGSQLLKTLTNNLLNHFPRLCGKCDVVTEPLAYWWGDYDTDDPASYCVCESLADLTKVCQRLDDGACGWVDHSDE</sequence>
<protein>
    <submittedName>
        <fullName evidence="2">Uncharacterized protein</fullName>
    </submittedName>
</protein>
<dbReference type="EMBL" id="CAWYQH010000002">
    <property type="protein sequence ID" value="CAK8672941.1"/>
    <property type="molecule type" value="Genomic_DNA"/>
</dbReference>
<organism evidence="2 3">
    <name type="scientific">Clavelina lepadiformis</name>
    <name type="common">Light-bulb sea squirt</name>
    <name type="synonym">Ascidia lepadiformis</name>
    <dbReference type="NCBI Taxonomy" id="159417"/>
    <lineage>
        <taxon>Eukaryota</taxon>
        <taxon>Metazoa</taxon>
        <taxon>Chordata</taxon>
        <taxon>Tunicata</taxon>
        <taxon>Ascidiacea</taxon>
        <taxon>Aplousobranchia</taxon>
        <taxon>Clavelinidae</taxon>
        <taxon>Clavelina</taxon>
    </lineage>
</organism>
<dbReference type="SUPFAM" id="SSF50242">
    <property type="entry name" value="TIMP-like"/>
    <property type="match status" value="1"/>
</dbReference>
<dbReference type="InterPro" id="IPR008993">
    <property type="entry name" value="TIMP-like_OB-fold"/>
</dbReference>
<evidence type="ECO:0000313" key="3">
    <source>
        <dbReference type="Proteomes" id="UP001642483"/>
    </source>
</evidence>
<gene>
    <name evidence="2" type="ORF">CVLEPA_LOCUS2735</name>
</gene>
<keyword evidence="3" id="KW-1185">Reference proteome</keyword>
<proteinExistence type="predicted"/>
<reference evidence="2 3" key="1">
    <citation type="submission" date="2024-02" db="EMBL/GenBank/DDBJ databases">
        <authorList>
            <person name="Daric V."/>
            <person name="Darras S."/>
        </authorList>
    </citation>
    <scope>NUCLEOTIDE SEQUENCE [LARGE SCALE GENOMIC DNA]</scope>
</reference>
<feature type="chain" id="PRO_5047082875" evidence="1">
    <location>
        <begin position="23"/>
        <end position="244"/>
    </location>
</feature>
<evidence type="ECO:0000256" key="1">
    <source>
        <dbReference type="SAM" id="SignalP"/>
    </source>
</evidence>
<keyword evidence="1" id="KW-0732">Signal</keyword>
<dbReference type="Proteomes" id="UP001642483">
    <property type="component" value="Unassembled WGS sequence"/>
</dbReference>
<accession>A0ABP0EZQ2</accession>
<dbReference type="Gene3D" id="2.40.50.120">
    <property type="match status" value="1"/>
</dbReference>
<name>A0ABP0EZQ2_CLALP</name>